<keyword evidence="10 11" id="KW-0137">Centromere</keyword>
<accession>A0A8T9B7P7</accession>
<dbReference type="GO" id="GO:0007059">
    <property type="term" value="P:chromosome segregation"/>
    <property type="evidence" value="ECO:0007669"/>
    <property type="project" value="TreeGrafter"/>
</dbReference>
<keyword evidence="7 12" id="KW-0175">Coiled coil</keyword>
<evidence type="ECO:0000256" key="9">
    <source>
        <dbReference type="ARBA" id="ARBA00023306"/>
    </source>
</evidence>
<dbReference type="CDD" id="cd11565">
    <property type="entry name" value="RWD_Spc24"/>
    <property type="match status" value="1"/>
</dbReference>
<keyword evidence="6 11" id="KW-0995">Kinetochore</keyword>
<evidence type="ECO:0000256" key="12">
    <source>
        <dbReference type="SAM" id="Coils"/>
    </source>
</evidence>
<evidence type="ECO:0000313" key="14">
    <source>
        <dbReference type="Proteomes" id="UP000469559"/>
    </source>
</evidence>
<feature type="coiled-coil region" evidence="12">
    <location>
        <begin position="96"/>
        <end position="123"/>
    </location>
</feature>
<evidence type="ECO:0000256" key="11">
    <source>
        <dbReference type="RuleBase" id="RU368011"/>
    </source>
</evidence>
<keyword evidence="4 11" id="KW-0132">Cell division</keyword>
<dbReference type="InterPro" id="IPR038066">
    <property type="entry name" value="Spc24_Fungi_globular_sf"/>
</dbReference>
<keyword evidence="3 11" id="KW-0158">Chromosome</keyword>
<proteinExistence type="inferred from homology"/>
<evidence type="ECO:0000256" key="2">
    <source>
        <dbReference type="ARBA" id="ARBA00007804"/>
    </source>
</evidence>
<evidence type="ECO:0000256" key="7">
    <source>
        <dbReference type="ARBA" id="ARBA00023054"/>
    </source>
</evidence>
<dbReference type="GO" id="GO:0005815">
    <property type="term" value="C:microtubule organizing center"/>
    <property type="evidence" value="ECO:0007669"/>
    <property type="project" value="UniProtKB-SubCell"/>
</dbReference>
<reference evidence="13 14" key="1">
    <citation type="submission" date="2018-05" db="EMBL/GenBank/DDBJ databases">
        <title>Whole genome sequencing for identification of molecular markers to develop diagnostic detection tools for the regulated plant pathogen Lachnellula willkommii.</title>
        <authorList>
            <person name="Giroux E."/>
            <person name="Bilodeau G."/>
        </authorList>
    </citation>
    <scope>NUCLEOTIDE SEQUENCE [LARGE SCALE GENOMIC DNA]</scope>
    <source>
        <strain evidence="13 14">CBS 203.66</strain>
    </source>
</reference>
<comment type="similarity">
    <text evidence="2 11">Belongs to the SPC24 family.</text>
</comment>
<evidence type="ECO:0000256" key="1">
    <source>
        <dbReference type="ARBA" id="ARBA00004267"/>
    </source>
</evidence>
<comment type="subcellular location">
    <subcellularLocation>
        <location evidence="1">Cytoplasm</location>
        <location evidence="1">Cytoskeleton</location>
        <location evidence="1">Microtubule organizing center</location>
    </subcellularLocation>
    <subcellularLocation>
        <location evidence="11">Nucleus</location>
    </subcellularLocation>
    <subcellularLocation>
        <location evidence="11">Chromosome</location>
        <location evidence="11">Centromere</location>
        <location evidence="11">Kinetochore</location>
    </subcellularLocation>
</comment>
<comment type="function">
    <text evidence="11">Acts as a component of the essential kinetochore-associated NDC80 complex, which is required for chromosome segregation and spindle checkpoint activity.</text>
</comment>
<dbReference type="InterPro" id="IPR013252">
    <property type="entry name" value="Ndc80_Spc24"/>
</dbReference>
<dbReference type="PANTHER" id="PTHR22142:SF2">
    <property type="entry name" value="KINETOCHORE PROTEIN SPC24"/>
    <property type="match status" value="1"/>
</dbReference>
<keyword evidence="5 11" id="KW-0498">Mitosis</keyword>
<dbReference type="Pfam" id="PF08286">
    <property type="entry name" value="Spc24"/>
    <property type="match status" value="1"/>
</dbReference>
<dbReference type="OrthoDB" id="3344830at2759"/>
<protein>
    <recommendedName>
        <fullName evidence="11">Kinetochore protein Spc24</fullName>
    </recommendedName>
</protein>
<evidence type="ECO:0000256" key="4">
    <source>
        <dbReference type="ARBA" id="ARBA00022618"/>
    </source>
</evidence>
<organism evidence="13 14">
    <name type="scientific">Lachnellula arida</name>
    <dbReference type="NCBI Taxonomy" id="1316785"/>
    <lineage>
        <taxon>Eukaryota</taxon>
        <taxon>Fungi</taxon>
        <taxon>Dikarya</taxon>
        <taxon>Ascomycota</taxon>
        <taxon>Pezizomycotina</taxon>
        <taxon>Leotiomycetes</taxon>
        <taxon>Helotiales</taxon>
        <taxon>Lachnaceae</taxon>
        <taxon>Lachnellula</taxon>
    </lineage>
</organism>
<evidence type="ECO:0000256" key="8">
    <source>
        <dbReference type="ARBA" id="ARBA00023242"/>
    </source>
</evidence>
<evidence type="ECO:0000256" key="6">
    <source>
        <dbReference type="ARBA" id="ARBA00022838"/>
    </source>
</evidence>
<dbReference type="Proteomes" id="UP000469559">
    <property type="component" value="Unassembled WGS sequence"/>
</dbReference>
<keyword evidence="9 11" id="KW-0131">Cell cycle</keyword>
<dbReference type="GO" id="GO:0051301">
    <property type="term" value="P:cell division"/>
    <property type="evidence" value="ECO:0007669"/>
    <property type="project" value="UniProtKB-UniRule"/>
</dbReference>
<comment type="subunit">
    <text evidence="11">Component of the NDC80 complex.</text>
</comment>
<name>A0A8T9B7P7_9HELO</name>
<evidence type="ECO:0000256" key="3">
    <source>
        <dbReference type="ARBA" id="ARBA00022454"/>
    </source>
</evidence>
<evidence type="ECO:0000313" key="13">
    <source>
        <dbReference type="EMBL" id="TVY16050.1"/>
    </source>
</evidence>
<dbReference type="Gene3D" id="3.30.160.430">
    <property type="match status" value="1"/>
</dbReference>
<evidence type="ECO:0000256" key="10">
    <source>
        <dbReference type="ARBA" id="ARBA00023328"/>
    </source>
</evidence>
<dbReference type="EMBL" id="QGMF01000418">
    <property type="protein sequence ID" value="TVY16050.1"/>
    <property type="molecule type" value="Genomic_DNA"/>
</dbReference>
<dbReference type="SUPFAM" id="SSF143026">
    <property type="entry name" value="Kinetochore globular domain"/>
    <property type="match status" value="1"/>
</dbReference>
<keyword evidence="14" id="KW-1185">Reference proteome</keyword>
<dbReference type="GO" id="GO:0005634">
    <property type="term" value="C:nucleus"/>
    <property type="evidence" value="ECO:0007669"/>
    <property type="project" value="UniProtKB-SubCell"/>
</dbReference>
<keyword evidence="8 11" id="KW-0539">Nucleus</keyword>
<sequence length="198" mass="22263">MLLDEDPATLIHHTIGNFNITPDKLAVSRINESLSTLQQARELRVREADSALKKLSRTLTTLNNHHNETLSSHSSTAHASEIATLDTQKFRIAKTANDLEIESERLSSQLADLQSRLQELEQQGVEGGDNVRRGLVDDEIGLKLKVYRGLGIDIERDSEGGEYNKAIVRNGKLGDVHIVNMDGKFSRFFYANYFWNTL</sequence>
<dbReference type="GO" id="GO:0031262">
    <property type="term" value="C:Ndc80 complex"/>
    <property type="evidence" value="ECO:0007669"/>
    <property type="project" value="TreeGrafter"/>
</dbReference>
<dbReference type="GO" id="GO:0008017">
    <property type="term" value="F:microtubule binding"/>
    <property type="evidence" value="ECO:0007669"/>
    <property type="project" value="TreeGrafter"/>
</dbReference>
<gene>
    <name evidence="13" type="primary">spc24</name>
    <name evidence="13" type="ORF">LARI1_G004929</name>
</gene>
<comment type="caution">
    <text evidence="13">The sequence shown here is derived from an EMBL/GenBank/DDBJ whole genome shotgun (WGS) entry which is preliminary data.</text>
</comment>
<dbReference type="PANTHER" id="PTHR22142">
    <property type="match status" value="1"/>
</dbReference>
<dbReference type="AlphaFoldDB" id="A0A8T9B7P7"/>
<evidence type="ECO:0000256" key="5">
    <source>
        <dbReference type="ARBA" id="ARBA00022776"/>
    </source>
</evidence>